<evidence type="ECO:0000313" key="3">
    <source>
        <dbReference type="EMBL" id="NMO95758.1"/>
    </source>
</evidence>
<evidence type="ECO:0000259" key="1">
    <source>
        <dbReference type="Pfam" id="PF14606"/>
    </source>
</evidence>
<dbReference type="EMBL" id="JABBPN010000005">
    <property type="protein sequence ID" value="NMO95758.1"/>
    <property type="molecule type" value="Genomic_DNA"/>
</dbReference>
<dbReference type="Pfam" id="PF14606">
    <property type="entry name" value="Lipase_GDSL_3"/>
    <property type="match status" value="1"/>
</dbReference>
<feature type="domain" description="SGNH hydrolase-type esterase" evidence="1">
    <location>
        <begin position="130"/>
        <end position="299"/>
    </location>
</feature>
<protein>
    <submittedName>
        <fullName evidence="3">GDSL family lipase</fullName>
    </submittedName>
</protein>
<dbReference type="AlphaFoldDB" id="A0A848M3Z1"/>
<proteinExistence type="predicted"/>
<dbReference type="Gene3D" id="3.40.50.1110">
    <property type="entry name" value="SGNH hydrolase"/>
    <property type="match status" value="1"/>
</dbReference>
<comment type="caution">
    <text evidence="3">The sequence shown here is derived from an EMBL/GenBank/DDBJ whole genome shotgun (WGS) entry which is preliminary data.</text>
</comment>
<dbReference type="InterPro" id="IPR048977">
    <property type="entry name" value="SsfX3-like_N"/>
</dbReference>
<keyword evidence="4" id="KW-1185">Reference proteome</keyword>
<accession>A0A848M3Z1</accession>
<sequence length="324" mass="36125">MTVEYTASGSKPWRIPHEARALFVPDAVNGKAEVTAGVRIAFQSSCVTASLELQPMDQDERKLDCVINGRFHSTVLLKADESWCSFEGLPEGEKQLEVYLPQTHPAVVVSLQLNDHASYRPFEDTRPKWICYGSSITQCEAASSPSRTWPALAAQYGGWHHTNLGFSANCHLEPMMARMIRDLPADLISLCAGVNIMGGSSLSERTFMPALIGFIQIIREKHVNTPITVQSPIYAEEREIQLNKVGLNLQMMREQIKQAVDILHGQGDSQLFYIDGLTIFGERDACHMPDQLHPDAEGYGIMAERVISQLEKLNVTPKRARHPL</sequence>
<dbReference type="Pfam" id="PF21181">
    <property type="entry name" value="SsfX3_N"/>
    <property type="match status" value="1"/>
</dbReference>
<name>A0A848M3Z1_PAELE</name>
<dbReference type="Gene3D" id="2.60.120.260">
    <property type="entry name" value="Galactose-binding domain-like"/>
    <property type="match status" value="1"/>
</dbReference>
<dbReference type="Proteomes" id="UP000565468">
    <property type="component" value="Unassembled WGS sequence"/>
</dbReference>
<gene>
    <name evidence="3" type="ORF">HII30_08220</name>
</gene>
<evidence type="ECO:0000259" key="2">
    <source>
        <dbReference type="Pfam" id="PF21181"/>
    </source>
</evidence>
<feature type="domain" description="SsfX3-like N-terminal" evidence="2">
    <location>
        <begin position="5"/>
        <end position="103"/>
    </location>
</feature>
<evidence type="ECO:0000313" key="4">
    <source>
        <dbReference type="Proteomes" id="UP000565468"/>
    </source>
</evidence>
<dbReference type="InterPro" id="IPR036514">
    <property type="entry name" value="SGNH_hydro_sf"/>
</dbReference>
<dbReference type="SUPFAM" id="SSF52266">
    <property type="entry name" value="SGNH hydrolase"/>
    <property type="match status" value="1"/>
</dbReference>
<organism evidence="3 4">
    <name type="scientific">Paenibacillus lemnae</name>
    <dbReference type="NCBI Taxonomy" id="1330551"/>
    <lineage>
        <taxon>Bacteria</taxon>
        <taxon>Bacillati</taxon>
        <taxon>Bacillota</taxon>
        <taxon>Bacilli</taxon>
        <taxon>Bacillales</taxon>
        <taxon>Paenibacillaceae</taxon>
        <taxon>Paenibacillus</taxon>
    </lineage>
</organism>
<dbReference type="InterPro" id="IPR013830">
    <property type="entry name" value="SGNH_hydro"/>
</dbReference>
<reference evidence="3 4" key="1">
    <citation type="submission" date="2020-04" db="EMBL/GenBank/DDBJ databases">
        <title>Paenibacillus algicola sp. nov., a novel marine bacterium producing alginate lyase.</title>
        <authorList>
            <person name="Huang H."/>
        </authorList>
    </citation>
    <scope>NUCLEOTIDE SEQUENCE [LARGE SCALE GENOMIC DNA]</scope>
    <source>
        <strain evidence="3 4">L7-75</strain>
    </source>
</reference>